<organism evidence="3 4">
    <name type="scientific">Gimesia chilikensis</name>
    <dbReference type="NCBI Taxonomy" id="2605989"/>
    <lineage>
        <taxon>Bacteria</taxon>
        <taxon>Pseudomonadati</taxon>
        <taxon>Planctomycetota</taxon>
        <taxon>Planctomycetia</taxon>
        <taxon>Planctomycetales</taxon>
        <taxon>Planctomycetaceae</taxon>
        <taxon>Gimesia</taxon>
    </lineage>
</organism>
<evidence type="ECO:0000313" key="4">
    <source>
        <dbReference type="Proteomes" id="UP000320421"/>
    </source>
</evidence>
<evidence type="ECO:0008006" key="5">
    <source>
        <dbReference type="Google" id="ProtNLM"/>
    </source>
</evidence>
<feature type="chain" id="PRO_5021722780" description="Carboxypeptidase regulatory-like domain-containing protein" evidence="2">
    <location>
        <begin position="22"/>
        <end position="159"/>
    </location>
</feature>
<feature type="region of interest" description="Disordered" evidence="1">
    <location>
        <begin position="100"/>
        <end position="135"/>
    </location>
</feature>
<proteinExistence type="predicted"/>
<dbReference type="RefSeq" id="WP_145180914.1">
    <property type="nucleotide sequence ID" value="NZ_CP036266.1"/>
</dbReference>
<accession>A0A517PHZ7</accession>
<gene>
    <name evidence="3" type="ORF">HG66A1_07690</name>
</gene>
<protein>
    <recommendedName>
        <fullName evidence="5">Carboxypeptidase regulatory-like domain-containing protein</fullName>
    </recommendedName>
</protein>
<sequence length="159" mass="16448" precursor="true">MKLFLISGRAVRMLATLCLLSATVGCGGSIHPDYSQLGLVDVSGTVTLDGQPLSGAEVAFEAPDGTYSAGVTDSSGNFDLMFNTEKSGCLTGEKTVRIRMAGNPEGMGEAPDDAGNSDEGGKQKPAPGKIPAAYNQDSTLKATVDADHTSFQFDLKSNP</sequence>
<dbReference type="PROSITE" id="PS51257">
    <property type="entry name" value="PROKAR_LIPOPROTEIN"/>
    <property type="match status" value="1"/>
</dbReference>
<dbReference type="AlphaFoldDB" id="A0A517PHZ7"/>
<reference evidence="3 4" key="1">
    <citation type="submission" date="2019-02" db="EMBL/GenBank/DDBJ databases">
        <title>Deep-cultivation of Planctomycetes and their phenomic and genomic characterization uncovers novel biology.</title>
        <authorList>
            <person name="Wiegand S."/>
            <person name="Jogler M."/>
            <person name="Boedeker C."/>
            <person name="Pinto D."/>
            <person name="Vollmers J."/>
            <person name="Rivas-Marin E."/>
            <person name="Kohn T."/>
            <person name="Peeters S.H."/>
            <person name="Heuer A."/>
            <person name="Rast P."/>
            <person name="Oberbeckmann S."/>
            <person name="Bunk B."/>
            <person name="Jeske O."/>
            <person name="Meyerdierks A."/>
            <person name="Storesund J.E."/>
            <person name="Kallscheuer N."/>
            <person name="Luecker S."/>
            <person name="Lage O.M."/>
            <person name="Pohl T."/>
            <person name="Merkel B.J."/>
            <person name="Hornburger P."/>
            <person name="Mueller R.-W."/>
            <person name="Bruemmer F."/>
            <person name="Labrenz M."/>
            <person name="Spormann A.M."/>
            <person name="Op den Camp H."/>
            <person name="Overmann J."/>
            <person name="Amann R."/>
            <person name="Jetten M.S.M."/>
            <person name="Mascher T."/>
            <person name="Medema M.H."/>
            <person name="Devos D.P."/>
            <person name="Kaster A.-K."/>
            <person name="Ovreas L."/>
            <person name="Rohde M."/>
            <person name="Galperin M.Y."/>
            <person name="Jogler C."/>
        </authorList>
    </citation>
    <scope>NUCLEOTIDE SEQUENCE [LARGE SCALE GENOMIC DNA]</scope>
    <source>
        <strain evidence="3 4">HG66A1</strain>
    </source>
</reference>
<dbReference type="Proteomes" id="UP000320421">
    <property type="component" value="Chromosome"/>
</dbReference>
<name>A0A517PHZ7_9PLAN</name>
<feature type="signal peptide" evidence="2">
    <location>
        <begin position="1"/>
        <end position="21"/>
    </location>
</feature>
<keyword evidence="2" id="KW-0732">Signal</keyword>
<evidence type="ECO:0000256" key="2">
    <source>
        <dbReference type="SAM" id="SignalP"/>
    </source>
</evidence>
<evidence type="ECO:0000313" key="3">
    <source>
        <dbReference type="EMBL" id="QDT19006.1"/>
    </source>
</evidence>
<dbReference type="OrthoDB" id="286727at2"/>
<keyword evidence="4" id="KW-1185">Reference proteome</keyword>
<evidence type="ECO:0000256" key="1">
    <source>
        <dbReference type="SAM" id="MobiDB-lite"/>
    </source>
</evidence>
<dbReference type="EMBL" id="CP036266">
    <property type="protein sequence ID" value="QDT19006.1"/>
    <property type="molecule type" value="Genomic_DNA"/>
</dbReference>